<evidence type="ECO:0000256" key="1">
    <source>
        <dbReference type="SAM" id="MobiDB-lite"/>
    </source>
</evidence>
<dbReference type="InterPro" id="IPR007344">
    <property type="entry name" value="GrpB/CoaE"/>
</dbReference>
<dbReference type="PANTHER" id="PTHR34822">
    <property type="entry name" value="GRPB DOMAIN PROTEIN (AFU_ORTHOLOGUE AFUA_1G01530)"/>
    <property type="match status" value="1"/>
</dbReference>
<organism evidence="2 3">
    <name type="scientific">Nocardiopsis exhalans</name>
    <dbReference type="NCBI Taxonomy" id="163604"/>
    <lineage>
        <taxon>Bacteria</taxon>
        <taxon>Bacillati</taxon>
        <taxon>Actinomycetota</taxon>
        <taxon>Actinomycetes</taxon>
        <taxon>Streptosporangiales</taxon>
        <taxon>Nocardiopsidaceae</taxon>
        <taxon>Nocardiopsis</taxon>
    </lineage>
</organism>
<name>A0ABY5D6D4_9ACTN</name>
<keyword evidence="3" id="KW-1185">Reference proteome</keyword>
<accession>A0ABY5D6D4</accession>
<dbReference type="EMBL" id="CP099837">
    <property type="protein sequence ID" value="USY19567.1"/>
    <property type="molecule type" value="Genomic_DNA"/>
</dbReference>
<reference evidence="2" key="1">
    <citation type="submission" date="2022-06" db="EMBL/GenBank/DDBJ databases">
        <authorList>
            <person name="Ping M."/>
        </authorList>
    </citation>
    <scope>NUCLEOTIDE SEQUENCE</scope>
    <source>
        <strain evidence="2">JCM11759T</strain>
    </source>
</reference>
<dbReference type="SUPFAM" id="SSF81301">
    <property type="entry name" value="Nucleotidyltransferase"/>
    <property type="match status" value="1"/>
</dbReference>
<gene>
    <name evidence="2" type="ORF">NE857_30750</name>
</gene>
<protein>
    <submittedName>
        <fullName evidence="2">GrpB family protein</fullName>
    </submittedName>
</protein>
<evidence type="ECO:0000313" key="2">
    <source>
        <dbReference type="EMBL" id="USY19567.1"/>
    </source>
</evidence>
<dbReference type="InterPro" id="IPR043519">
    <property type="entry name" value="NT_sf"/>
</dbReference>
<dbReference type="Gene3D" id="3.30.460.10">
    <property type="entry name" value="Beta Polymerase, domain 2"/>
    <property type="match status" value="1"/>
</dbReference>
<sequence>MSSLETPSLPSRGEKRVEPGPQSRNLVNGRVHISEPDPKWPYLFRQEDGRIRGALGDRVLALDHVGSTSVPGLPAKPCVDLLLVVADPADEPAYLPDLEEAGYTLVIREPDWYEHRVLKGPSINLNLHVFGQGCEEIDRMRLFRDYLTADAGARERYTAVKRELSERTWEKIQDYADAKTGIVRDLLAEAEVWRKGNTQDS</sequence>
<dbReference type="RefSeq" id="WP_254418766.1">
    <property type="nucleotide sequence ID" value="NZ_BAAAJB010000092.1"/>
</dbReference>
<dbReference type="Pfam" id="PF04229">
    <property type="entry name" value="GrpB"/>
    <property type="match status" value="1"/>
</dbReference>
<feature type="region of interest" description="Disordered" evidence="1">
    <location>
        <begin position="1"/>
        <end position="28"/>
    </location>
</feature>
<dbReference type="Proteomes" id="UP001055940">
    <property type="component" value="Chromosome"/>
</dbReference>
<proteinExistence type="predicted"/>
<evidence type="ECO:0000313" key="3">
    <source>
        <dbReference type="Proteomes" id="UP001055940"/>
    </source>
</evidence>
<dbReference type="PANTHER" id="PTHR34822:SF1">
    <property type="entry name" value="GRPB FAMILY PROTEIN"/>
    <property type="match status" value="1"/>
</dbReference>